<dbReference type="InterPro" id="IPR020051">
    <property type="entry name" value="SagB-type_dehydrogenase"/>
</dbReference>
<dbReference type="Proteomes" id="UP000287969">
    <property type="component" value="Chromosome"/>
</dbReference>
<dbReference type="NCBIfam" id="TIGR03605">
    <property type="entry name" value="antibiot_sagB"/>
    <property type="match status" value="1"/>
</dbReference>
<dbReference type="Gene3D" id="3.40.109.10">
    <property type="entry name" value="NADH Oxidase"/>
    <property type="match status" value="1"/>
</dbReference>
<gene>
    <name evidence="2" type="ORF">EQM13_12770</name>
</gene>
<organism evidence="2 3">
    <name type="scientific">Acidilutibacter cellobiosedens</name>
    <dbReference type="NCBI Taxonomy" id="2507161"/>
    <lineage>
        <taxon>Bacteria</taxon>
        <taxon>Bacillati</taxon>
        <taxon>Bacillota</taxon>
        <taxon>Tissierellia</taxon>
        <taxon>Tissierellales</taxon>
        <taxon>Acidilutibacteraceae</taxon>
        <taxon>Acidilutibacter</taxon>
    </lineage>
</organism>
<reference evidence="3" key="1">
    <citation type="submission" date="2019-01" db="EMBL/GenBank/DDBJ databases">
        <title>Draft genomes of a novel of Sporanaerobacter strains.</title>
        <authorList>
            <person name="Ma S."/>
        </authorList>
    </citation>
    <scope>NUCLEOTIDE SEQUENCE [LARGE SCALE GENOMIC DNA]</scope>
    <source>
        <strain evidence="3">NJN-17</strain>
    </source>
</reference>
<dbReference type="InterPro" id="IPR029479">
    <property type="entry name" value="Nitroreductase"/>
</dbReference>
<dbReference type="KEGG" id="spoa:EQM13_12770"/>
<dbReference type="Pfam" id="PF00881">
    <property type="entry name" value="Nitroreductase"/>
    <property type="match status" value="1"/>
</dbReference>
<name>A0A410QEF9_9FIRM</name>
<sequence>MKKTGIKTNTFREKSCFNRINKINIYELYHRNSELNSVSLYKFSEGIEKAISDDGFLEAICEEKKLYNDCSTINMPDPNPNLTELNLFDVLYKRRSVRKFDKSKPVNLEELSTILFYSGGIMGKYEPFQNKPKCNLFAFPSAGGLVPTDIYFFVTNVEGLDSGIYYYNPYEHNLKIIDKGFSPQDYRKITGSYNLAVNSSFVVYILGDMELTGYKYGDRGYRFMNLEAGHLAQNLYLTSTAIGAGAVASGGFLDKEILEMLKLRDVGIFVLYEIIIGKPDLRVDYRFL</sequence>
<evidence type="ECO:0000313" key="3">
    <source>
        <dbReference type="Proteomes" id="UP000287969"/>
    </source>
</evidence>
<dbReference type="InterPro" id="IPR000415">
    <property type="entry name" value="Nitroreductase-like"/>
</dbReference>
<feature type="domain" description="Nitroreductase" evidence="1">
    <location>
        <begin position="92"/>
        <end position="272"/>
    </location>
</feature>
<dbReference type="InterPro" id="IPR052544">
    <property type="entry name" value="Bacteriocin_Proc_Enz"/>
</dbReference>
<proteinExistence type="predicted"/>
<dbReference type="OrthoDB" id="9801593at2"/>
<dbReference type="CDD" id="cd02142">
    <property type="entry name" value="McbC_SagB-like_oxidoreductase"/>
    <property type="match status" value="1"/>
</dbReference>
<dbReference type="AlphaFoldDB" id="A0A410QEF9"/>
<accession>A0A410QEF9</accession>
<dbReference type="SUPFAM" id="SSF55469">
    <property type="entry name" value="FMN-dependent nitroreductase-like"/>
    <property type="match status" value="1"/>
</dbReference>
<keyword evidence="3" id="KW-1185">Reference proteome</keyword>
<dbReference type="EMBL" id="CP035282">
    <property type="protein sequence ID" value="QAT62371.1"/>
    <property type="molecule type" value="Genomic_DNA"/>
</dbReference>
<dbReference type="GO" id="GO:0016491">
    <property type="term" value="F:oxidoreductase activity"/>
    <property type="evidence" value="ECO:0007669"/>
    <property type="project" value="InterPro"/>
</dbReference>
<evidence type="ECO:0000259" key="1">
    <source>
        <dbReference type="Pfam" id="PF00881"/>
    </source>
</evidence>
<evidence type="ECO:0000313" key="2">
    <source>
        <dbReference type="EMBL" id="QAT62371.1"/>
    </source>
</evidence>
<protein>
    <submittedName>
        <fullName evidence="2">SagB/ThcOx family dehydrogenase</fullName>
    </submittedName>
</protein>
<dbReference type="PANTHER" id="PTHR43745">
    <property type="entry name" value="NITROREDUCTASE MJ1384-RELATED"/>
    <property type="match status" value="1"/>
</dbReference>
<dbReference type="RefSeq" id="WP_128752901.1">
    <property type="nucleotide sequence ID" value="NZ_CP035282.1"/>
</dbReference>
<dbReference type="PANTHER" id="PTHR43745:SF2">
    <property type="entry name" value="NITROREDUCTASE MJ1384-RELATED"/>
    <property type="match status" value="1"/>
</dbReference>